<accession>A0ABR1Y186</accession>
<evidence type="ECO:0000313" key="2">
    <source>
        <dbReference type="EMBL" id="KAK8174351.1"/>
    </source>
</evidence>
<gene>
    <name evidence="2" type="ORF">IWX90DRAFT_171123</name>
</gene>
<protein>
    <submittedName>
        <fullName evidence="2">Uncharacterized protein</fullName>
    </submittedName>
</protein>
<proteinExistence type="predicted"/>
<organism evidence="2 3">
    <name type="scientific">Phyllosticta citrichinensis</name>
    <dbReference type="NCBI Taxonomy" id="1130410"/>
    <lineage>
        <taxon>Eukaryota</taxon>
        <taxon>Fungi</taxon>
        <taxon>Dikarya</taxon>
        <taxon>Ascomycota</taxon>
        <taxon>Pezizomycotina</taxon>
        <taxon>Dothideomycetes</taxon>
        <taxon>Dothideomycetes incertae sedis</taxon>
        <taxon>Botryosphaeriales</taxon>
        <taxon>Phyllostictaceae</taxon>
        <taxon>Phyllosticta</taxon>
    </lineage>
</organism>
<evidence type="ECO:0000256" key="1">
    <source>
        <dbReference type="SAM" id="MobiDB-lite"/>
    </source>
</evidence>
<dbReference type="Proteomes" id="UP001456524">
    <property type="component" value="Unassembled WGS sequence"/>
</dbReference>
<keyword evidence="3" id="KW-1185">Reference proteome</keyword>
<name>A0ABR1Y186_9PEZI</name>
<comment type="caution">
    <text evidence="2">The sequence shown here is derived from an EMBL/GenBank/DDBJ whole genome shotgun (WGS) entry which is preliminary data.</text>
</comment>
<feature type="region of interest" description="Disordered" evidence="1">
    <location>
        <begin position="1"/>
        <end position="58"/>
    </location>
</feature>
<dbReference type="EMBL" id="JBBWUH010000003">
    <property type="protein sequence ID" value="KAK8174351.1"/>
    <property type="molecule type" value="Genomic_DNA"/>
</dbReference>
<sequence>MHGRFSSARSSQIHHRAQKADADPPAAGCSTNQSTPLHARHADAATTKRARPSYPHHPIPGAFRPYHTALASGHVDIFAASAVSDSRLPPHSASTASSWPVTLGLPAGATSVVHLWTISSAPWCSRNGFARGELRWVRVRPHPHVLIHLRRDCGGQPHSRPFPAHTDSLMSRSADATCMAVMCGLDAKPRCRRVGRVWGLSALKRHRTRALHGTETGSRALNDVEARELACCGRWVVGVVAVLLLLNKWHRSGRVVVSVCDAKPRHATMAG</sequence>
<reference evidence="2 3" key="1">
    <citation type="journal article" date="2022" name="G3 (Bethesda)">
        <title>Enemy or ally: a genomic approach to elucidate the lifestyle of Phyllosticta citrichinaensis.</title>
        <authorList>
            <person name="Buijs V.A."/>
            <person name="Groenewald J.Z."/>
            <person name="Haridas S."/>
            <person name="LaButti K.M."/>
            <person name="Lipzen A."/>
            <person name="Martin F.M."/>
            <person name="Barry K."/>
            <person name="Grigoriev I.V."/>
            <person name="Crous P.W."/>
            <person name="Seidl M.F."/>
        </authorList>
    </citation>
    <scope>NUCLEOTIDE SEQUENCE [LARGE SCALE GENOMIC DNA]</scope>
    <source>
        <strain evidence="2 3">CBS 129764</strain>
    </source>
</reference>
<evidence type="ECO:0000313" key="3">
    <source>
        <dbReference type="Proteomes" id="UP001456524"/>
    </source>
</evidence>